<feature type="transmembrane region" description="Helical" evidence="1">
    <location>
        <begin position="12"/>
        <end position="31"/>
    </location>
</feature>
<sequence>MWSTTAWVLRTWLKVTLILAALVGLAALVWSPGTHPFTLAVIAAILLDLLAVRGLLREWAFDARGHWWWFW</sequence>
<dbReference type="STRING" id="1912961.BU204_11785"/>
<proteinExistence type="predicted"/>
<dbReference type="AlphaFoldDB" id="A0A1Q8CSI1"/>
<keyword evidence="3" id="KW-1185">Reference proteome</keyword>
<evidence type="ECO:0000256" key="1">
    <source>
        <dbReference type="SAM" id="Phobius"/>
    </source>
</evidence>
<comment type="caution">
    <text evidence="2">The sequence shown here is derived from an EMBL/GenBank/DDBJ whole genome shotgun (WGS) entry which is preliminary data.</text>
</comment>
<keyword evidence="1" id="KW-1133">Transmembrane helix</keyword>
<feature type="transmembrane region" description="Helical" evidence="1">
    <location>
        <begin position="37"/>
        <end position="56"/>
    </location>
</feature>
<keyword evidence="1" id="KW-0812">Transmembrane</keyword>
<reference evidence="2 3" key="1">
    <citation type="submission" date="2016-12" db="EMBL/GenBank/DDBJ databases">
        <title>The draft genome sequence of Actinophytocola sp. 11-183.</title>
        <authorList>
            <person name="Wang W."/>
            <person name="Yuan L."/>
        </authorList>
    </citation>
    <scope>NUCLEOTIDE SEQUENCE [LARGE SCALE GENOMIC DNA]</scope>
    <source>
        <strain evidence="2 3">11-183</strain>
    </source>
</reference>
<keyword evidence="1" id="KW-0472">Membrane</keyword>
<protein>
    <submittedName>
        <fullName evidence="2">Uncharacterized protein</fullName>
    </submittedName>
</protein>
<dbReference type="Proteomes" id="UP000185596">
    <property type="component" value="Unassembled WGS sequence"/>
</dbReference>
<name>A0A1Q8CSI1_9PSEU</name>
<evidence type="ECO:0000313" key="3">
    <source>
        <dbReference type="Proteomes" id="UP000185596"/>
    </source>
</evidence>
<dbReference type="EMBL" id="MSIE01000018">
    <property type="protein sequence ID" value="OLF17296.1"/>
    <property type="molecule type" value="Genomic_DNA"/>
</dbReference>
<gene>
    <name evidence="2" type="ORF">BU204_11785</name>
</gene>
<evidence type="ECO:0000313" key="2">
    <source>
        <dbReference type="EMBL" id="OLF17296.1"/>
    </source>
</evidence>
<accession>A0A1Q8CSI1</accession>
<organism evidence="2 3">
    <name type="scientific">Actinophytocola xanthii</name>
    <dbReference type="NCBI Taxonomy" id="1912961"/>
    <lineage>
        <taxon>Bacteria</taxon>
        <taxon>Bacillati</taxon>
        <taxon>Actinomycetota</taxon>
        <taxon>Actinomycetes</taxon>
        <taxon>Pseudonocardiales</taxon>
        <taxon>Pseudonocardiaceae</taxon>
    </lineage>
</organism>